<evidence type="ECO:0000256" key="4">
    <source>
        <dbReference type="ARBA" id="ARBA00023136"/>
    </source>
</evidence>
<dbReference type="KEGG" id="tig:THII_2159"/>
<feature type="domain" description="O-antigen ligase-related" evidence="6">
    <location>
        <begin position="237"/>
        <end position="367"/>
    </location>
</feature>
<gene>
    <name evidence="7" type="ORF">THII_2159</name>
</gene>
<dbReference type="GO" id="GO:0016020">
    <property type="term" value="C:membrane"/>
    <property type="evidence" value="ECO:0007669"/>
    <property type="project" value="UniProtKB-SubCell"/>
</dbReference>
<feature type="transmembrane region" description="Helical" evidence="5">
    <location>
        <begin position="272"/>
        <end position="294"/>
    </location>
</feature>
<feature type="transmembrane region" description="Helical" evidence="5">
    <location>
        <begin position="51"/>
        <end position="68"/>
    </location>
</feature>
<dbReference type="AlphaFoldDB" id="A0A090BV93"/>
<organism evidence="7 8">
    <name type="scientific">Thioploca ingrica</name>
    <dbReference type="NCBI Taxonomy" id="40754"/>
    <lineage>
        <taxon>Bacteria</taxon>
        <taxon>Pseudomonadati</taxon>
        <taxon>Pseudomonadota</taxon>
        <taxon>Gammaproteobacteria</taxon>
        <taxon>Thiotrichales</taxon>
        <taxon>Thiotrichaceae</taxon>
        <taxon>Thioploca</taxon>
    </lineage>
</organism>
<accession>A0A090BV93</accession>
<feature type="transmembrane region" description="Helical" evidence="5">
    <location>
        <begin position="395"/>
        <end position="414"/>
    </location>
</feature>
<comment type="subcellular location">
    <subcellularLocation>
        <location evidence="1">Membrane</location>
        <topology evidence="1">Multi-pass membrane protein</topology>
    </subcellularLocation>
</comment>
<keyword evidence="2 5" id="KW-0812">Transmembrane</keyword>
<dbReference type="HOGENOM" id="CLU_594214_0_0_6"/>
<evidence type="ECO:0000313" key="7">
    <source>
        <dbReference type="EMBL" id="BAP56456.1"/>
    </source>
</evidence>
<name>A0A090BV93_9GAMM</name>
<feature type="transmembrane region" description="Helical" evidence="5">
    <location>
        <begin position="361"/>
        <end position="383"/>
    </location>
</feature>
<evidence type="ECO:0000256" key="5">
    <source>
        <dbReference type="SAM" id="Phobius"/>
    </source>
</evidence>
<evidence type="ECO:0000256" key="1">
    <source>
        <dbReference type="ARBA" id="ARBA00004141"/>
    </source>
</evidence>
<evidence type="ECO:0000259" key="6">
    <source>
        <dbReference type="Pfam" id="PF04932"/>
    </source>
</evidence>
<evidence type="ECO:0000256" key="2">
    <source>
        <dbReference type="ARBA" id="ARBA00022692"/>
    </source>
</evidence>
<proteinExistence type="predicted"/>
<keyword evidence="4 5" id="KW-0472">Membrane</keyword>
<feature type="transmembrane region" description="Helical" evidence="5">
    <location>
        <begin position="137"/>
        <end position="154"/>
    </location>
</feature>
<dbReference type="OrthoDB" id="9148522at2"/>
<dbReference type="STRING" id="40754.THII_2159"/>
<keyword evidence="8" id="KW-1185">Reference proteome</keyword>
<keyword evidence="3 5" id="KW-1133">Transmembrane helix</keyword>
<protein>
    <recommendedName>
        <fullName evidence="6">O-antigen ligase-related domain-containing protein</fullName>
    </recommendedName>
</protein>
<feature type="transmembrane region" description="Helical" evidence="5">
    <location>
        <begin position="75"/>
        <end position="94"/>
    </location>
</feature>
<evidence type="ECO:0000313" key="8">
    <source>
        <dbReference type="Proteomes" id="UP000031623"/>
    </source>
</evidence>
<dbReference type="Proteomes" id="UP000031623">
    <property type="component" value="Chromosome"/>
</dbReference>
<dbReference type="InterPro" id="IPR007016">
    <property type="entry name" value="O-antigen_ligase-rel_domated"/>
</dbReference>
<evidence type="ECO:0000256" key="3">
    <source>
        <dbReference type="ARBA" id="ARBA00022989"/>
    </source>
</evidence>
<dbReference type="EMBL" id="AP014633">
    <property type="protein sequence ID" value="BAP56456.1"/>
    <property type="molecule type" value="Genomic_DNA"/>
</dbReference>
<sequence length="461" mass="52861">MFASIVIIPGLLSAYIAWTQSPHQAFLKVYIPTLLLLPSYYDWPIPGIPDPSFQFAAIIPIFIVWLIRGSPGWQFSLLDILIFIYAFSVGYSEYINAGYKPTQNFLANNVLVSILLPYILAKSLIEPAGLREESAKKIVIVLLIVATLSLYQSLTLSPYTLWQRVLGRFFSGQAWNLTTQYRWGLPRAMGPYDHAILAGIIMVVGYRIQRWLEWNQVWPPRLRYLTWLPLPPARIFSIGLFVGALMTLVRGPLSGAVVAAAIPMIGRSNKRWLIFFVILTGVIIIGIPTVKWFIDYASIDPEQAEDVNQQNAAYRWQLIINYIDIVKEKMVWGWGRFGWPQSKLQGSIDNHFLLLSLRHGMMGFVPFVAIFWIMMIRLFFYSMLQPLTQPPTNPFGFTLLSLLFVIFWSIATVWLGGQTADLLFLIVGWSEGYLLWDRKHFLTNRVTPIKSSQHFKFKRSL</sequence>
<feature type="transmembrane region" description="Helical" evidence="5">
    <location>
        <begin position="235"/>
        <end position="260"/>
    </location>
</feature>
<feature type="transmembrane region" description="Helical" evidence="5">
    <location>
        <begin position="106"/>
        <end position="125"/>
    </location>
</feature>
<dbReference type="Pfam" id="PF04932">
    <property type="entry name" value="Wzy_C"/>
    <property type="match status" value="1"/>
</dbReference>
<reference evidence="7 8" key="1">
    <citation type="journal article" date="2014" name="ISME J.">
        <title>Ecophysiology of Thioploca ingrica as revealed by the complete genome sequence supplemented with proteomic evidence.</title>
        <authorList>
            <person name="Kojima H."/>
            <person name="Ogura Y."/>
            <person name="Yamamoto N."/>
            <person name="Togashi T."/>
            <person name="Mori H."/>
            <person name="Watanabe T."/>
            <person name="Nemoto F."/>
            <person name="Kurokawa K."/>
            <person name="Hayashi T."/>
            <person name="Fukui M."/>
        </authorList>
    </citation>
    <scope>NUCLEOTIDE SEQUENCE [LARGE SCALE GENOMIC DNA]</scope>
</reference>